<dbReference type="Pfam" id="PF24210">
    <property type="entry name" value="T4_RIIA1"/>
    <property type="match status" value="1"/>
</dbReference>
<dbReference type="EMBL" id="GU911519">
    <property type="protein sequence ID" value="ADG35967.1"/>
    <property type="molecule type" value="Genomic_DNA"/>
</dbReference>
<dbReference type="KEGG" id="vg:9925893"/>
<name>E5E3Y3_9CAUD</name>
<organism evidence="1 2">
    <name type="scientific">Acinetobacter phage Acj61</name>
    <dbReference type="NCBI Taxonomy" id="760732"/>
    <lineage>
        <taxon>Viruses</taxon>
        <taxon>Duplodnaviria</taxon>
        <taxon>Heunggongvirae</taxon>
        <taxon>Uroviricota</taxon>
        <taxon>Caudoviricetes</taxon>
        <taxon>Pantevenvirales</taxon>
        <taxon>Straboviridae</taxon>
        <taxon>Twarogvirinae</taxon>
        <taxon>Lasallevirus</taxon>
        <taxon>Lasallevirus Acj61</taxon>
        <taxon>Acinetobacter virus Acj61</taxon>
    </lineage>
</organism>
<gene>
    <name evidence="1" type="ORF">Acj61p002</name>
</gene>
<proteinExistence type="predicted"/>
<reference evidence="1 2" key="1">
    <citation type="journal article" date="2010" name="Virol. J.">
        <title>Genomes of the T4-related bacteriophages as windows on microbial genome evolution.</title>
        <authorList>
            <person name="Petrov V.M."/>
            <person name="Ratnayaka S."/>
            <person name="Nolan J.M."/>
            <person name="Miller E.S."/>
            <person name="Karam J.D."/>
        </authorList>
    </citation>
    <scope>NUCLEOTIDE SEQUENCE [LARGE SCALE GENOMIC DNA]</scope>
</reference>
<evidence type="ECO:0000313" key="2">
    <source>
        <dbReference type="Proteomes" id="UP000008730"/>
    </source>
</evidence>
<dbReference type="RefSeq" id="YP_004009619.1">
    <property type="nucleotide sequence ID" value="NC_014661.1"/>
</dbReference>
<dbReference type="InterPro" id="IPR056959">
    <property type="entry name" value="RIIA1-like"/>
</dbReference>
<sequence length="67" mass="7765">MMLPIEINLDRLKEAITTRHHFAERFFDIDEAEIDRKANLELADRIEDGSATQEDFAKAQSLISNPY</sequence>
<dbReference type="Proteomes" id="UP000008730">
    <property type="component" value="Segment"/>
</dbReference>
<dbReference type="GeneID" id="9925893"/>
<protein>
    <submittedName>
        <fullName evidence="1">Uncharacterized protein</fullName>
    </submittedName>
</protein>
<keyword evidence="2" id="KW-1185">Reference proteome</keyword>
<accession>E5E3Y3</accession>
<evidence type="ECO:0000313" key="1">
    <source>
        <dbReference type="EMBL" id="ADG35967.1"/>
    </source>
</evidence>
<dbReference type="OrthoDB" id="28841at10239"/>